<dbReference type="PROSITE" id="PS51257">
    <property type="entry name" value="PROKAR_LIPOPROTEIN"/>
    <property type="match status" value="1"/>
</dbReference>
<keyword evidence="2" id="KW-0732">Signal</keyword>
<evidence type="ECO:0000256" key="2">
    <source>
        <dbReference type="ARBA" id="ARBA00022729"/>
    </source>
</evidence>
<feature type="region of interest" description="Disordered" evidence="6">
    <location>
        <begin position="383"/>
        <end position="408"/>
    </location>
</feature>
<evidence type="ECO:0000256" key="6">
    <source>
        <dbReference type="SAM" id="MobiDB-lite"/>
    </source>
</evidence>
<dbReference type="PANTHER" id="PTHR30332:SF25">
    <property type="entry name" value="SECRETIN XPSD"/>
    <property type="match status" value="1"/>
</dbReference>
<dbReference type="InterPro" id="IPR005644">
    <property type="entry name" value="NolW-like"/>
</dbReference>
<evidence type="ECO:0000259" key="8">
    <source>
        <dbReference type="Pfam" id="PF03958"/>
    </source>
</evidence>
<comment type="similarity">
    <text evidence="4">Belongs to the bacterial secretin family.</text>
</comment>
<dbReference type="Proteomes" id="UP000626370">
    <property type="component" value="Unassembled WGS sequence"/>
</dbReference>
<evidence type="ECO:0000313" key="9">
    <source>
        <dbReference type="EMBL" id="GHE80595.1"/>
    </source>
</evidence>
<dbReference type="Pfam" id="PF00263">
    <property type="entry name" value="Secretin"/>
    <property type="match status" value="1"/>
</dbReference>
<evidence type="ECO:0000256" key="3">
    <source>
        <dbReference type="ARBA" id="ARBA00023136"/>
    </source>
</evidence>
<proteinExistence type="inferred from homology"/>
<dbReference type="InterPro" id="IPR050810">
    <property type="entry name" value="Bact_Secretion_Sys_Channel"/>
</dbReference>
<comment type="caution">
    <text evidence="9">The sequence shown here is derived from an EMBL/GenBank/DDBJ whole genome shotgun (WGS) entry which is preliminary data.</text>
</comment>
<keyword evidence="10" id="KW-1185">Reference proteome</keyword>
<accession>A0ABQ3IEH0</accession>
<feature type="domain" description="NolW-like" evidence="8">
    <location>
        <begin position="352"/>
        <end position="440"/>
    </location>
</feature>
<dbReference type="Pfam" id="PF03958">
    <property type="entry name" value="Secretin_N"/>
    <property type="match status" value="1"/>
</dbReference>
<comment type="subcellular location">
    <subcellularLocation>
        <location evidence="5">Cell outer membrane</location>
    </subcellularLocation>
    <subcellularLocation>
        <location evidence="1">Membrane</location>
    </subcellularLocation>
</comment>
<keyword evidence="5" id="KW-0813">Transport</keyword>
<dbReference type="EMBL" id="BNAH01000002">
    <property type="protein sequence ID" value="GHE80595.1"/>
    <property type="molecule type" value="Genomic_DNA"/>
</dbReference>
<dbReference type="InterPro" id="IPR004846">
    <property type="entry name" value="T2SS/T3SS_dom"/>
</dbReference>
<dbReference type="PRINTS" id="PR00811">
    <property type="entry name" value="BCTERIALGSPD"/>
</dbReference>
<feature type="domain" description="Type II/III secretion system secretin-like" evidence="7">
    <location>
        <begin position="507"/>
        <end position="664"/>
    </location>
</feature>
<protein>
    <submittedName>
        <fullName evidence="9">Type II secretion system protein GspD</fullName>
    </submittedName>
</protein>
<dbReference type="RefSeq" id="WP_189376592.1">
    <property type="nucleotide sequence ID" value="NZ_BNAH01000002.1"/>
</dbReference>
<dbReference type="InterPro" id="IPR001775">
    <property type="entry name" value="GspD/PilQ"/>
</dbReference>
<evidence type="ECO:0000259" key="7">
    <source>
        <dbReference type="Pfam" id="PF00263"/>
    </source>
</evidence>
<keyword evidence="3" id="KW-0472">Membrane</keyword>
<dbReference type="Gene3D" id="3.30.1370.120">
    <property type="match status" value="2"/>
</dbReference>
<evidence type="ECO:0000256" key="1">
    <source>
        <dbReference type="ARBA" id="ARBA00004370"/>
    </source>
</evidence>
<evidence type="ECO:0000313" key="10">
    <source>
        <dbReference type="Proteomes" id="UP000626370"/>
    </source>
</evidence>
<sequence length="687" mass="75291">MNILNQKNVMKVLPISVLCCVLASCSSNPELEKKQTLVKPNTLTLDKGILGKRAAEYINEDLNVTDDNTAELKQFSSTVIDSVGGLSKLEKLGKEAPIFDDEEPIEVSVDNMSLNDFIHYIFDELLSLNYVISTQAEVDDKDVSLNLSEPISKSVIYSTAEQLLSENDLAILRKNDILYIQKKDKNKRYKTNEVGIGSHETDIPDTVDKIVQIIPYTYTNSRSLSSVIQKLTNIKIQLDSNRKFAIVEGSRQEVLDVMQVVNMLDVPSSSSKEIRLIDLAYISPDSLVEKLSELLESDGYQVGDNQDVAFITMPRLGALVVYAVSIEVIQRVEHWSRTLDVAVAGNEAQFYIFRPQYNKATDIQSSLGPLISSILGTDSSEISAKGANRKGNDSENAEKPRASSSTMSVDEGQNALIFYTTADKYRKILQLLEQLDKLPGQVILDIVIAEVTLTDNVSSGIDWFYDSSGQDGVSAAVTRGLTGDFKSAGELVLAGFDGDWRVAISLLASKSDVRVLAKPFLIVKDGESATINAGDQIPTLTQTSTSDTDRVTNAVQYVSTGISVSVTPTINAKGLINLTVSMSSSSSSPTTLTPVITNRAITTNIFSSDGQTVALGGLISEKLTDNNNHTPILGDLPIIGNLFKRKQDDYSRSELIMLITTRTVKKISEIDEFRDKILETYSFPLSQ</sequence>
<organism evidence="9 10">
    <name type="scientific">Thalassotalea profundi</name>
    <dbReference type="NCBI Taxonomy" id="2036687"/>
    <lineage>
        <taxon>Bacteria</taxon>
        <taxon>Pseudomonadati</taxon>
        <taxon>Pseudomonadota</taxon>
        <taxon>Gammaproteobacteria</taxon>
        <taxon>Alteromonadales</taxon>
        <taxon>Colwelliaceae</taxon>
        <taxon>Thalassotalea</taxon>
    </lineage>
</organism>
<evidence type="ECO:0000256" key="5">
    <source>
        <dbReference type="RuleBase" id="RU004004"/>
    </source>
</evidence>
<reference evidence="10" key="1">
    <citation type="journal article" date="2019" name="Int. J. Syst. Evol. Microbiol.">
        <title>The Global Catalogue of Microorganisms (GCM) 10K type strain sequencing project: providing services to taxonomists for standard genome sequencing and annotation.</title>
        <authorList>
            <consortium name="The Broad Institute Genomics Platform"/>
            <consortium name="The Broad Institute Genome Sequencing Center for Infectious Disease"/>
            <person name="Wu L."/>
            <person name="Ma J."/>
        </authorList>
    </citation>
    <scope>NUCLEOTIDE SEQUENCE [LARGE SCALE GENOMIC DNA]</scope>
    <source>
        <strain evidence="10">CGMCC 1.15922</strain>
    </source>
</reference>
<dbReference type="PANTHER" id="PTHR30332">
    <property type="entry name" value="PROBABLE GENERAL SECRETION PATHWAY PROTEIN D"/>
    <property type="match status" value="1"/>
</dbReference>
<gene>
    <name evidence="9" type="primary">gspD</name>
    <name evidence="9" type="ORF">GCM10011501_05670</name>
</gene>
<dbReference type="InterPro" id="IPR038591">
    <property type="entry name" value="NolW-like_sf"/>
</dbReference>
<evidence type="ECO:0000256" key="4">
    <source>
        <dbReference type="RuleBase" id="RU004003"/>
    </source>
</evidence>
<feature type="compositionally biased region" description="Basic and acidic residues" evidence="6">
    <location>
        <begin position="390"/>
        <end position="401"/>
    </location>
</feature>
<name>A0ABQ3IEH0_9GAMM</name>